<organism evidence="3">
    <name type="scientific">Tetraselmis sp. GSL018</name>
    <dbReference type="NCBI Taxonomy" id="582737"/>
    <lineage>
        <taxon>Eukaryota</taxon>
        <taxon>Viridiplantae</taxon>
        <taxon>Chlorophyta</taxon>
        <taxon>core chlorophytes</taxon>
        <taxon>Chlorodendrophyceae</taxon>
        <taxon>Chlorodendrales</taxon>
        <taxon>Chlorodendraceae</taxon>
        <taxon>Tetraselmis</taxon>
    </lineage>
</organism>
<dbReference type="EMBL" id="GBEZ01017191">
    <property type="protein sequence ID" value="JAC69124.1"/>
    <property type="molecule type" value="Transcribed_RNA"/>
</dbReference>
<feature type="region of interest" description="Disordered" evidence="1">
    <location>
        <begin position="140"/>
        <end position="176"/>
    </location>
</feature>
<dbReference type="AlphaFoldDB" id="A0A061REE2"/>
<reference evidence="3" key="1">
    <citation type="submission" date="2014-05" db="EMBL/GenBank/DDBJ databases">
        <title>The transcriptome of the halophilic microalga Tetraselmis sp. GSL018 isolated from the Great Salt Lake, Utah.</title>
        <authorList>
            <person name="Jinkerson R.E."/>
            <person name="D'Adamo S."/>
            <person name="Posewitz M.C."/>
        </authorList>
    </citation>
    <scope>NUCLEOTIDE SEQUENCE</scope>
    <source>
        <strain evidence="3">GSL018</strain>
    </source>
</reference>
<evidence type="ECO:0000313" key="3">
    <source>
        <dbReference type="EMBL" id="JAC69124.1"/>
    </source>
</evidence>
<keyword evidence="2" id="KW-1133">Transmembrane helix</keyword>
<evidence type="ECO:0000256" key="1">
    <source>
        <dbReference type="SAM" id="MobiDB-lite"/>
    </source>
</evidence>
<gene>
    <name evidence="3" type="ORF">TSPGSL018_7120</name>
</gene>
<feature type="compositionally biased region" description="Polar residues" evidence="1">
    <location>
        <begin position="261"/>
        <end position="270"/>
    </location>
</feature>
<feature type="compositionally biased region" description="Low complexity" evidence="1">
    <location>
        <begin position="153"/>
        <end position="173"/>
    </location>
</feature>
<feature type="transmembrane region" description="Helical" evidence="2">
    <location>
        <begin position="90"/>
        <end position="109"/>
    </location>
</feature>
<keyword evidence="2" id="KW-0472">Membrane</keyword>
<evidence type="ECO:0000256" key="2">
    <source>
        <dbReference type="SAM" id="Phobius"/>
    </source>
</evidence>
<protein>
    <submittedName>
        <fullName evidence="3">Uncharacterized protein</fullName>
    </submittedName>
</protein>
<keyword evidence="2" id="KW-0812">Transmembrane</keyword>
<accession>A0A061REE2</accession>
<feature type="transmembrane region" description="Helical" evidence="2">
    <location>
        <begin position="115"/>
        <end position="134"/>
    </location>
</feature>
<feature type="transmembrane region" description="Helical" evidence="2">
    <location>
        <begin position="311"/>
        <end position="328"/>
    </location>
</feature>
<proteinExistence type="predicted"/>
<sequence>MALSISVNTCLQSRFTLAKSSRLPTTRYAKFAIASRGNRSFQEVGLRGKDCKTLSQGKTARPTTRFLVSRTAVNRDVGTDLTSNNAGNGLLWLATVSAASITLAVVDVLDGPGYAVLASGLLAGCFAVVVMMGWREKQGSASSISEGSVGRWTPPSAGEPAAAESPTGGEPAAKASAGDNLLQASGEPKGAQPGAAEAAGASSMVMRAEASKGVGSGAAGGAEAAGAVPAKAAGNEQGGGPSEEEPEGPPGGGGAADIVSEPQNPVSSAGTMMVSLGSQQGKVMAATGGVLYQAQVEMVEKRKAIISQVRMMNFLGTMASFLVLWFVQQARPLVPLEDPIGLQSGRGVVCIWCSGTFC</sequence>
<name>A0A061REE2_9CHLO</name>
<feature type="region of interest" description="Disordered" evidence="1">
    <location>
        <begin position="227"/>
        <end position="270"/>
    </location>
</feature>